<evidence type="ECO:0000313" key="2">
    <source>
        <dbReference type="EMBL" id="SEM65987.1"/>
    </source>
</evidence>
<accession>A0A1H8A8X6</accession>
<dbReference type="EMBL" id="FOCG01000001">
    <property type="protein sequence ID" value="SEM65987.1"/>
    <property type="molecule type" value="Genomic_DNA"/>
</dbReference>
<dbReference type="Pfam" id="PF03551">
    <property type="entry name" value="PadR"/>
    <property type="match status" value="1"/>
</dbReference>
<dbReference type="OrthoDB" id="9808017at2"/>
<dbReference type="AlphaFoldDB" id="A0A1H8A8X6"/>
<dbReference type="Gene3D" id="1.10.10.10">
    <property type="entry name" value="Winged helix-like DNA-binding domain superfamily/Winged helix DNA-binding domain"/>
    <property type="match status" value="1"/>
</dbReference>
<dbReference type="InterPro" id="IPR036388">
    <property type="entry name" value="WH-like_DNA-bd_sf"/>
</dbReference>
<name>A0A1H8A8X6_9FIRM</name>
<dbReference type="RefSeq" id="WP_092752495.1">
    <property type="nucleotide sequence ID" value="NZ_FOCG01000001.1"/>
</dbReference>
<feature type="domain" description="Transcription regulator PadR N-terminal" evidence="1">
    <location>
        <begin position="15"/>
        <end position="88"/>
    </location>
</feature>
<dbReference type="InterPro" id="IPR036390">
    <property type="entry name" value="WH_DNA-bd_sf"/>
</dbReference>
<dbReference type="SUPFAM" id="SSF46785">
    <property type="entry name" value="Winged helix' DNA-binding domain"/>
    <property type="match status" value="1"/>
</dbReference>
<dbReference type="Proteomes" id="UP000199158">
    <property type="component" value="Unassembled WGS sequence"/>
</dbReference>
<keyword evidence="3" id="KW-1185">Reference proteome</keyword>
<protein>
    <submittedName>
        <fullName evidence="2">Transcriptional regulator, PadR family</fullName>
    </submittedName>
</protein>
<dbReference type="InterPro" id="IPR052509">
    <property type="entry name" value="Metal_resp_DNA-bind_regulator"/>
</dbReference>
<organism evidence="2 3">
    <name type="scientific">Hydrogenoanaerobacterium saccharovorans</name>
    <dbReference type="NCBI Taxonomy" id="474960"/>
    <lineage>
        <taxon>Bacteria</taxon>
        <taxon>Bacillati</taxon>
        <taxon>Bacillota</taxon>
        <taxon>Clostridia</taxon>
        <taxon>Eubacteriales</taxon>
        <taxon>Oscillospiraceae</taxon>
        <taxon>Hydrogenoanaerobacterium</taxon>
    </lineage>
</organism>
<evidence type="ECO:0000313" key="3">
    <source>
        <dbReference type="Proteomes" id="UP000199158"/>
    </source>
</evidence>
<sequence length="114" mass="13373">MISSDVIRGYNDTIILHLLLEHDSYGYEISKEIEARSGGGYSIKETTLYSAFARLEKKGYLVSYYGDETFGKRRTYYKITREGAAYYREKCVEWQHTKAVINCFTIEEELQNER</sequence>
<dbReference type="PANTHER" id="PTHR33169">
    <property type="entry name" value="PADR-FAMILY TRANSCRIPTIONAL REGULATOR"/>
    <property type="match status" value="1"/>
</dbReference>
<dbReference type="STRING" id="474960.SAMN05216180_1133"/>
<evidence type="ECO:0000259" key="1">
    <source>
        <dbReference type="Pfam" id="PF03551"/>
    </source>
</evidence>
<dbReference type="InterPro" id="IPR005149">
    <property type="entry name" value="Tscrpt_reg_PadR_N"/>
</dbReference>
<proteinExistence type="predicted"/>
<reference evidence="2 3" key="1">
    <citation type="submission" date="2016-10" db="EMBL/GenBank/DDBJ databases">
        <authorList>
            <person name="de Groot N.N."/>
        </authorList>
    </citation>
    <scope>NUCLEOTIDE SEQUENCE [LARGE SCALE GENOMIC DNA]</scope>
    <source>
        <strain evidence="2 3">CGMCC 1.5070</strain>
    </source>
</reference>
<gene>
    <name evidence="2" type="ORF">SAMN05216180_1133</name>
</gene>
<dbReference type="PANTHER" id="PTHR33169:SF14">
    <property type="entry name" value="TRANSCRIPTIONAL REGULATOR RV3488"/>
    <property type="match status" value="1"/>
</dbReference>